<keyword evidence="8 10" id="KW-0411">Iron-sulfur</keyword>
<dbReference type="SFLD" id="SFLDS00029">
    <property type="entry name" value="Radical_SAM"/>
    <property type="match status" value="1"/>
</dbReference>
<dbReference type="InterPro" id="IPR058240">
    <property type="entry name" value="rSAM_sf"/>
</dbReference>
<comment type="function">
    <text evidence="1 10">Catalyzes the methylthiolation of N6-(dimethylallyl)adenosine (i(6)A), leading to the formation of 2-methylthio-N6-(dimethylallyl)adenosine (ms(2)i(6)A) at position 37 in tRNAs that read codons beginning with uridine.</text>
</comment>
<dbReference type="PROSITE" id="PS50926">
    <property type="entry name" value="TRAM"/>
    <property type="match status" value="1"/>
</dbReference>
<dbReference type="SFLD" id="SFLDG01061">
    <property type="entry name" value="methylthiotransferase"/>
    <property type="match status" value="1"/>
</dbReference>
<evidence type="ECO:0000256" key="7">
    <source>
        <dbReference type="ARBA" id="ARBA00023004"/>
    </source>
</evidence>
<keyword evidence="4 10" id="KW-0949">S-adenosyl-L-methionine</keyword>
<sequence>MKSFYVKTFGCQMNENDSERIVAVLRRQGMTPALSADVADVVVFNTCTIRENADNRFFGQVNMLRERRVREPGMRIVVAGCLAQGEKDAIFDRAPHVDVVVGTHAIGSIADLLERSDEERHVIDVSTGDGSIDPMVDLVPEPAEGHKAWVTIQTGCDNNCAFCIVPQVRGPEVSRPFGAIVDEVRRLAEQGISEVTLLGQNVNSYGRDLTKRLRRTSDGIHDHGFLAGPVYVSDGIRRIRPLFSDLLRAVSGVDGIRRVRFTSPHPKDMREETFAAMAESPAVCESLHFPLQSGSDRVLAAMHRGYRGERFFEKLELARSIIPDLAVTTDIIVGFPGETEDEFEATLELVARCEFDSAFTFIYSPRPGTEAGAWTDKFVDPEVIRDRFERLKLVTERSGAAKHRARVGKIEEILIDGPSKRDANVASGRTRQNKLVHLAGVDGERLRGSYLNARIVDAGAHFLHGELLGPPARGAHASC</sequence>
<keyword evidence="7 10" id="KW-0408">Iron</keyword>
<name>A0ABV3Y1I8_9ACTN</name>
<dbReference type="InterPro" id="IPR020612">
    <property type="entry name" value="Methylthiotransferase_CS"/>
</dbReference>
<evidence type="ECO:0000313" key="14">
    <source>
        <dbReference type="EMBL" id="MEX6429417.1"/>
    </source>
</evidence>
<dbReference type="SFLD" id="SFLDG01082">
    <property type="entry name" value="B12-binding_domain_containing"/>
    <property type="match status" value="1"/>
</dbReference>
<comment type="catalytic activity">
    <reaction evidence="10">
        <text>N(6)-dimethylallyladenosine(37) in tRNA + (sulfur carrier)-SH + AH2 + 2 S-adenosyl-L-methionine = 2-methylsulfanyl-N(6)-dimethylallyladenosine(37) in tRNA + (sulfur carrier)-H + 5'-deoxyadenosine + L-methionine + A + S-adenosyl-L-homocysteine + 2 H(+)</text>
        <dbReference type="Rhea" id="RHEA:37067"/>
        <dbReference type="Rhea" id="RHEA-COMP:10375"/>
        <dbReference type="Rhea" id="RHEA-COMP:10376"/>
        <dbReference type="Rhea" id="RHEA-COMP:14737"/>
        <dbReference type="Rhea" id="RHEA-COMP:14739"/>
        <dbReference type="ChEBI" id="CHEBI:13193"/>
        <dbReference type="ChEBI" id="CHEBI:15378"/>
        <dbReference type="ChEBI" id="CHEBI:17319"/>
        <dbReference type="ChEBI" id="CHEBI:17499"/>
        <dbReference type="ChEBI" id="CHEBI:29917"/>
        <dbReference type="ChEBI" id="CHEBI:57844"/>
        <dbReference type="ChEBI" id="CHEBI:57856"/>
        <dbReference type="ChEBI" id="CHEBI:59789"/>
        <dbReference type="ChEBI" id="CHEBI:64428"/>
        <dbReference type="ChEBI" id="CHEBI:74415"/>
        <dbReference type="ChEBI" id="CHEBI:74417"/>
        <dbReference type="EC" id="2.8.4.3"/>
    </reaction>
</comment>
<feature type="binding site" evidence="10">
    <location>
        <position position="160"/>
    </location>
    <ligand>
        <name>[4Fe-4S] cluster</name>
        <dbReference type="ChEBI" id="CHEBI:49883"/>
        <label>2</label>
        <note>4Fe-4S-S-AdoMet</note>
    </ligand>
</feature>
<evidence type="ECO:0000256" key="4">
    <source>
        <dbReference type="ARBA" id="ARBA00022691"/>
    </source>
</evidence>
<feature type="binding site" evidence="10">
    <location>
        <position position="81"/>
    </location>
    <ligand>
        <name>[4Fe-4S] cluster</name>
        <dbReference type="ChEBI" id="CHEBI:49883"/>
        <label>1</label>
    </ligand>
</feature>
<dbReference type="Gene3D" id="3.40.50.12160">
    <property type="entry name" value="Methylthiotransferase, N-terminal domain"/>
    <property type="match status" value="1"/>
</dbReference>
<feature type="binding site" evidence="10">
    <location>
        <position position="156"/>
    </location>
    <ligand>
        <name>[4Fe-4S] cluster</name>
        <dbReference type="ChEBI" id="CHEBI:49883"/>
        <label>2</label>
        <note>4Fe-4S-S-AdoMet</note>
    </ligand>
</feature>
<dbReference type="SMART" id="SM00729">
    <property type="entry name" value="Elp3"/>
    <property type="match status" value="1"/>
</dbReference>
<feature type="binding site" evidence="10">
    <location>
        <position position="11"/>
    </location>
    <ligand>
        <name>[4Fe-4S] cluster</name>
        <dbReference type="ChEBI" id="CHEBI:49883"/>
        <label>1</label>
    </ligand>
</feature>
<dbReference type="InterPro" id="IPR005839">
    <property type="entry name" value="Methylthiotransferase"/>
</dbReference>
<dbReference type="PROSITE" id="PS51449">
    <property type="entry name" value="MTTASE_N"/>
    <property type="match status" value="1"/>
</dbReference>
<dbReference type="PROSITE" id="PS51918">
    <property type="entry name" value="RADICAL_SAM"/>
    <property type="match status" value="1"/>
</dbReference>
<keyword evidence="6 10" id="KW-0479">Metal-binding</keyword>
<dbReference type="PANTHER" id="PTHR43020">
    <property type="entry name" value="CDK5 REGULATORY SUBUNIT-ASSOCIATED PROTEIN 1"/>
    <property type="match status" value="1"/>
</dbReference>
<dbReference type="InterPro" id="IPR013848">
    <property type="entry name" value="Methylthiotransferase_N"/>
</dbReference>
<dbReference type="InterPro" id="IPR007197">
    <property type="entry name" value="rSAM"/>
</dbReference>
<feature type="binding site" evidence="10">
    <location>
        <position position="47"/>
    </location>
    <ligand>
        <name>[4Fe-4S] cluster</name>
        <dbReference type="ChEBI" id="CHEBI:49883"/>
        <label>1</label>
    </ligand>
</feature>
<dbReference type="InterPro" id="IPR002792">
    <property type="entry name" value="TRAM_dom"/>
</dbReference>
<accession>A0ABV3Y1I8</accession>
<comment type="caution">
    <text evidence="14">The sequence shown here is derived from an EMBL/GenBank/DDBJ whole genome shotgun (WGS) entry which is preliminary data.</text>
</comment>
<keyword evidence="2 10" id="KW-0004">4Fe-4S</keyword>
<keyword evidence="5 10" id="KW-0819">tRNA processing</keyword>
<feature type="binding site" evidence="10">
    <location>
        <position position="163"/>
    </location>
    <ligand>
        <name>[4Fe-4S] cluster</name>
        <dbReference type="ChEBI" id="CHEBI:49883"/>
        <label>2</label>
        <note>4Fe-4S-S-AdoMet</note>
    </ligand>
</feature>
<dbReference type="RefSeq" id="WP_298387067.1">
    <property type="nucleotide sequence ID" value="NZ_JBFSHR010000016.1"/>
</dbReference>
<dbReference type="Pfam" id="PF00919">
    <property type="entry name" value="UPF0004"/>
    <property type="match status" value="1"/>
</dbReference>
<dbReference type="GO" id="GO:0016740">
    <property type="term" value="F:transferase activity"/>
    <property type="evidence" value="ECO:0007669"/>
    <property type="project" value="UniProtKB-KW"/>
</dbReference>
<dbReference type="NCBIfam" id="TIGR00089">
    <property type="entry name" value="MiaB/RimO family radical SAM methylthiotransferase"/>
    <property type="match status" value="1"/>
</dbReference>
<dbReference type="InterPro" id="IPR023404">
    <property type="entry name" value="rSAM_horseshoe"/>
</dbReference>
<evidence type="ECO:0000256" key="6">
    <source>
        <dbReference type="ARBA" id="ARBA00022723"/>
    </source>
</evidence>
<feature type="domain" description="TRAM" evidence="11">
    <location>
        <begin position="404"/>
        <end position="469"/>
    </location>
</feature>
<reference evidence="14 15" key="1">
    <citation type="submission" date="2024-07" db="EMBL/GenBank/DDBJ databases">
        <title>Draft Genome Sequence of Ferrimicrobium acidiphilum Strain YE2023, Isolated from a Pulp of Bioleach Reactor.</title>
        <authorList>
            <person name="Elkina Y.A."/>
            <person name="Bulaeva A.G."/>
            <person name="Beletsky A.V."/>
            <person name="Mardanov A.V."/>
        </authorList>
    </citation>
    <scope>NUCLEOTIDE SEQUENCE [LARGE SCALE GENOMIC DNA]</scope>
    <source>
        <strain evidence="14 15">YE2023</strain>
    </source>
</reference>
<dbReference type="PROSITE" id="PS01278">
    <property type="entry name" value="MTTASE_RADICAL"/>
    <property type="match status" value="1"/>
</dbReference>
<keyword evidence="3 10" id="KW-0808">Transferase</keyword>
<evidence type="ECO:0000259" key="11">
    <source>
        <dbReference type="PROSITE" id="PS50926"/>
    </source>
</evidence>
<dbReference type="InterPro" id="IPR038135">
    <property type="entry name" value="Methylthiotransferase_N_sf"/>
</dbReference>
<evidence type="ECO:0000256" key="10">
    <source>
        <dbReference type="HAMAP-Rule" id="MF_01864"/>
    </source>
</evidence>
<dbReference type="Proteomes" id="UP001560267">
    <property type="component" value="Unassembled WGS sequence"/>
</dbReference>
<dbReference type="InterPro" id="IPR006463">
    <property type="entry name" value="MiaB_methiolase"/>
</dbReference>
<dbReference type="PANTHER" id="PTHR43020:SF2">
    <property type="entry name" value="MITOCHONDRIAL TRNA METHYLTHIOTRANSFERASE CDK5RAP1"/>
    <property type="match status" value="1"/>
</dbReference>
<dbReference type="EMBL" id="JBFSHR010000016">
    <property type="protein sequence ID" value="MEX6429417.1"/>
    <property type="molecule type" value="Genomic_DNA"/>
</dbReference>
<evidence type="ECO:0000256" key="8">
    <source>
        <dbReference type="ARBA" id="ARBA00023014"/>
    </source>
</evidence>
<dbReference type="HAMAP" id="MF_01864">
    <property type="entry name" value="tRNA_metthiotr_MiaB"/>
    <property type="match status" value="1"/>
</dbReference>
<protein>
    <recommendedName>
        <fullName evidence="9 10">tRNA-2-methylthio-N(6)-dimethylallyladenosine synthase</fullName>
        <ecNumber evidence="9 10">2.8.4.3</ecNumber>
    </recommendedName>
    <alternativeName>
        <fullName evidence="10">(Dimethylallyl)adenosine tRNA methylthiotransferase MiaB</fullName>
    </alternativeName>
    <alternativeName>
        <fullName evidence="10">tRNA-i(6)A37 methylthiotransferase</fullName>
    </alternativeName>
</protein>
<dbReference type="Pfam" id="PF04055">
    <property type="entry name" value="Radical_SAM"/>
    <property type="match status" value="1"/>
</dbReference>
<comment type="subunit">
    <text evidence="10">Monomer.</text>
</comment>
<feature type="domain" description="Radical SAM core" evidence="13">
    <location>
        <begin position="142"/>
        <end position="401"/>
    </location>
</feature>
<organism evidence="14 15">
    <name type="scientific">Ferrimicrobium acidiphilum</name>
    <dbReference type="NCBI Taxonomy" id="121039"/>
    <lineage>
        <taxon>Bacteria</taxon>
        <taxon>Bacillati</taxon>
        <taxon>Actinomycetota</taxon>
        <taxon>Acidimicrobiia</taxon>
        <taxon>Acidimicrobiales</taxon>
        <taxon>Acidimicrobiaceae</taxon>
        <taxon>Ferrimicrobium</taxon>
    </lineage>
</organism>
<comment type="similarity">
    <text evidence="10">Belongs to the methylthiotransferase family. MiaB subfamily.</text>
</comment>
<comment type="cofactor">
    <cofactor evidence="10">
        <name>[4Fe-4S] cluster</name>
        <dbReference type="ChEBI" id="CHEBI:49883"/>
    </cofactor>
    <text evidence="10">Binds 2 [4Fe-4S] clusters. One cluster is coordinated with 3 cysteines and an exchangeable S-adenosyl-L-methionine.</text>
</comment>
<evidence type="ECO:0000256" key="1">
    <source>
        <dbReference type="ARBA" id="ARBA00003234"/>
    </source>
</evidence>
<evidence type="ECO:0000256" key="9">
    <source>
        <dbReference type="ARBA" id="ARBA00033765"/>
    </source>
</evidence>
<dbReference type="Gene3D" id="3.80.30.20">
    <property type="entry name" value="tm_1862 like domain"/>
    <property type="match status" value="1"/>
</dbReference>
<proteinExistence type="inferred from homology"/>
<evidence type="ECO:0000256" key="3">
    <source>
        <dbReference type="ARBA" id="ARBA00022679"/>
    </source>
</evidence>
<evidence type="ECO:0000259" key="12">
    <source>
        <dbReference type="PROSITE" id="PS51449"/>
    </source>
</evidence>
<keyword evidence="15" id="KW-1185">Reference proteome</keyword>
<dbReference type="SUPFAM" id="SSF102114">
    <property type="entry name" value="Radical SAM enzymes"/>
    <property type="match status" value="1"/>
</dbReference>
<keyword evidence="10" id="KW-0963">Cytoplasm</keyword>
<feature type="domain" description="MTTase N-terminal" evidence="12">
    <location>
        <begin position="2"/>
        <end position="118"/>
    </location>
</feature>
<evidence type="ECO:0000259" key="13">
    <source>
        <dbReference type="PROSITE" id="PS51918"/>
    </source>
</evidence>
<dbReference type="InterPro" id="IPR006638">
    <property type="entry name" value="Elp3/MiaA/NifB-like_rSAM"/>
</dbReference>
<dbReference type="SFLD" id="SFLDF00273">
    <property type="entry name" value="(dimethylallyl)adenosine_tRNA"/>
    <property type="match status" value="1"/>
</dbReference>
<comment type="subcellular location">
    <subcellularLocation>
        <location evidence="10">Cytoplasm</location>
    </subcellularLocation>
</comment>
<evidence type="ECO:0000256" key="2">
    <source>
        <dbReference type="ARBA" id="ARBA00022485"/>
    </source>
</evidence>
<evidence type="ECO:0000256" key="5">
    <source>
        <dbReference type="ARBA" id="ARBA00022694"/>
    </source>
</evidence>
<gene>
    <name evidence="10" type="primary">miaB</name>
    <name evidence="14" type="ORF">AB6A68_06130</name>
</gene>
<evidence type="ECO:0000313" key="15">
    <source>
        <dbReference type="Proteomes" id="UP001560267"/>
    </source>
</evidence>
<dbReference type="EC" id="2.8.4.3" evidence="9 10"/>
<dbReference type="CDD" id="cd01335">
    <property type="entry name" value="Radical_SAM"/>
    <property type="match status" value="1"/>
</dbReference>